<dbReference type="CDD" id="cd05325">
    <property type="entry name" value="carb_red_sniffer_like_SDR_c"/>
    <property type="match status" value="1"/>
</dbReference>
<sequence length="280" mass="30366">MNSNESEFLEQKICRSMAGIGKTTVCLIQGASRGIGAQYCRTLIGRENVQVIASCRKPNASQELLELKKGHPDNLLILPLDVTEEETIASAASQVEKQFGKLDLLINAAAILHPSGKGETSLKTTSAEDMLQTFETNTIGPLMVAKHFSKLLSKGEGLIGTQSSDGSQKHASVLVNMSAKVGSISDNGLGGWYSYRMSKAALNMATKNLSIEWGRGQRKTVCISLHPGTVDTDLSRPYHKNVKTLFSTEHSVNMMLEVIDSLSMSDSGKFFLYDGSVFPF</sequence>
<dbReference type="GO" id="GO:0005737">
    <property type="term" value="C:cytoplasm"/>
    <property type="evidence" value="ECO:0007669"/>
    <property type="project" value="TreeGrafter"/>
</dbReference>
<proteinExistence type="predicted"/>
<dbReference type="PRINTS" id="PR00081">
    <property type="entry name" value="GDHRDH"/>
</dbReference>
<dbReference type="SUPFAM" id="SSF51735">
    <property type="entry name" value="NAD(P)-binding Rossmann-fold domains"/>
    <property type="match status" value="1"/>
</dbReference>
<dbReference type="PANTHER" id="PTHR43544">
    <property type="entry name" value="SHORT-CHAIN DEHYDROGENASE/REDUCTASE"/>
    <property type="match status" value="1"/>
</dbReference>
<dbReference type="AlphaFoldDB" id="A0AAE0Y104"/>
<reference evidence="1" key="1">
    <citation type="journal article" date="2023" name="G3 (Bethesda)">
        <title>A reference genome for the long-term kleptoplast-retaining sea slug Elysia crispata morphotype clarki.</title>
        <authorList>
            <person name="Eastman K.E."/>
            <person name="Pendleton A.L."/>
            <person name="Shaikh M.A."/>
            <person name="Suttiyut T."/>
            <person name="Ogas R."/>
            <person name="Tomko P."/>
            <person name="Gavelis G."/>
            <person name="Widhalm J.R."/>
            <person name="Wisecaver J.H."/>
        </authorList>
    </citation>
    <scope>NUCLEOTIDE SEQUENCE</scope>
    <source>
        <strain evidence="1">ECLA1</strain>
    </source>
</reference>
<evidence type="ECO:0000313" key="2">
    <source>
        <dbReference type="Proteomes" id="UP001283361"/>
    </source>
</evidence>
<accession>A0AAE0Y104</accession>
<dbReference type="PANTHER" id="PTHR43544:SF12">
    <property type="entry name" value="NAD(P)-BINDING ROSSMANN-FOLD SUPERFAMILY PROTEIN"/>
    <property type="match status" value="1"/>
</dbReference>
<protein>
    <submittedName>
        <fullName evidence="1">Uncharacterized protein</fullName>
    </submittedName>
</protein>
<dbReference type="Pfam" id="PF00106">
    <property type="entry name" value="adh_short"/>
    <property type="match status" value="1"/>
</dbReference>
<dbReference type="Gene3D" id="3.40.50.720">
    <property type="entry name" value="NAD(P)-binding Rossmann-like Domain"/>
    <property type="match status" value="1"/>
</dbReference>
<comment type="caution">
    <text evidence="1">The sequence shown here is derived from an EMBL/GenBank/DDBJ whole genome shotgun (WGS) entry which is preliminary data.</text>
</comment>
<dbReference type="InterPro" id="IPR002347">
    <property type="entry name" value="SDR_fam"/>
</dbReference>
<dbReference type="InterPro" id="IPR051468">
    <property type="entry name" value="Fungal_SecMetab_SDRs"/>
</dbReference>
<dbReference type="Proteomes" id="UP001283361">
    <property type="component" value="Unassembled WGS sequence"/>
</dbReference>
<gene>
    <name evidence="1" type="ORF">RRG08_005475</name>
</gene>
<evidence type="ECO:0000313" key="1">
    <source>
        <dbReference type="EMBL" id="KAK3729103.1"/>
    </source>
</evidence>
<name>A0AAE0Y104_9GAST</name>
<dbReference type="EMBL" id="JAWDGP010007160">
    <property type="protein sequence ID" value="KAK3729103.1"/>
    <property type="molecule type" value="Genomic_DNA"/>
</dbReference>
<keyword evidence="2" id="KW-1185">Reference proteome</keyword>
<organism evidence="1 2">
    <name type="scientific">Elysia crispata</name>
    <name type="common">lettuce slug</name>
    <dbReference type="NCBI Taxonomy" id="231223"/>
    <lineage>
        <taxon>Eukaryota</taxon>
        <taxon>Metazoa</taxon>
        <taxon>Spiralia</taxon>
        <taxon>Lophotrochozoa</taxon>
        <taxon>Mollusca</taxon>
        <taxon>Gastropoda</taxon>
        <taxon>Heterobranchia</taxon>
        <taxon>Euthyneura</taxon>
        <taxon>Panpulmonata</taxon>
        <taxon>Sacoglossa</taxon>
        <taxon>Placobranchoidea</taxon>
        <taxon>Plakobranchidae</taxon>
        <taxon>Elysia</taxon>
    </lineage>
</organism>
<dbReference type="InterPro" id="IPR036291">
    <property type="entry name" value="NAD(P)-bd_dom_sf"/>
</dbReference>
<dbReference type="GO" id="GO:0016491">
    <property type="term" value="F:oxidoreductase activity"/>
    <property type="evidence" value="ECO:0007669"/>
    <property type="project" value="TreeGrafter"/>
</dbReference>